<dbReference type="Gene3D" id="2.30.130.30">
    <property type="entry name" value="Hypothetical protein"/>
    <property type="match status" value="1"/>
</dbReference>
<dbReference type="EMBL" id="MLJI01000001">
    <property type="protein sequence ID" value="ORM95099.1"/>
    <property type="molecule type" value="Genomic_DNA"/>
</dbReference>
<protein>
    <recommendedName>
        <fullName evidence="1">DUF3850 domain-containing protein</fullName>
    </recommendedName>
</protein>
<dbReference type="Proteomes" id="UP000193749">
    <property type="component" value="Unassembled WGS sequence"/>
</dbReference>
<evidence type="ECO:0000313" key="3">
    <source>
        <dbReference type="Proteomes" id="UP000193749"/>
    </source>
</evidence>
<accession>A0A1X1EYK2</accession>
<gene>
    <name evidence="2" type="ORF">HA50_17795</name>
</gene>
<feature type="domain" description="DUF3850" evidence="1">
    <location>
        <begin position="4"/>
        <end position="78"/>
    </location>
</feature>
<comment type="caution">
    <text evidence="2">The sequence shown here is derived from an EMBL/GenBank/DDBJ whole genome shotgun (WGS) entry which is preliminary data.</text>
</comment>
<evidence type="ECO:0000313" key="2">
    <source>
        <dbReference type="EMBL" id="ORM95099.1"/>
    </source>
</evidence>
<proteinExistence type="predicted"/>
<evidence type="ECO:0000259" key="1">
    <source>
        <dbReference type="Pfam" id="PF12961"/>
    </source>
</evidence>
<dbReference type="Pfam" id="PF12961">
    <property type="entry name" value="DUF3850"/>
    <property type="match status" value="1"/>
</dbReference>
<dbReference type="InterPro" id="IPR039440">
    <property type="entry name" value="DUF3850"/>
</dbReference>
<organism evidence="2 3">
    <name type="scientific">Pantoea cypripedii</name>
    <name type="common">Pectobacterium cypripedii</name>
    <name type="synonym">Erwinia cypripedii</name>
    <dbReference type="NCBI Taxonomy" id="55209"/>
    <lineage>
        <taxon>Bacteria</taxon>
        <taxon>Pseudomonadati</taxon>
        <taxon>Pseudomonadota</taxon>
        <taxon>Gammaproteobacteria</taxon>
        <taxon>Enterobacterales</taxon>
        <taxon>Erwiniaceae</taxon>
        <taxon>Pantoea</taxon>
    </lineage>
</organism>
<sequence>MRKIHCLKITPEHFEAVCNGTKKAELRINDRNFHCGDYLLLCEFKSEFTPDVILVEVTHILPVKDFINSGSDWVVLSISTTPHDYAIEILAAKLRELS</sequence>
<dbReference type="OrthoDB" id="1700487at2"/>
<dbReference type="SUPFAM" id="SSF88697">
    <property type="entry name" value="PUA domain-like"/>
    <property type="match status" value="1"/>
</dbReference>
<reference evidence="2 3" key="1">
    <citation type="journal article" date="2017" name="Antonie Van Leeuwenhoek">
        <title>Phylogenomic resolution of the bacterial genus Pantoea and its relationship with Erwinia and Tatumella.</title>
        <authorList>
            <person name="Palmer M."/>
            <person name="Steenkamp E.T."/>
            <person name="Coetzee M.P."/>
            <person name="Chan W.Y."/>
            <person name="van Zyl E."/>
            <person name="De Maayer P."/>
            <person name="Coutinho T.A."/>
            <person name="Blom J."/>
            <person name="Smits T.H."/>
            <person name="Duffy B."/>
            <person name="Venter S.N."/>
        </authorList>
    </citation>
    <scope>NUCLEOTIDE SEQUENCE [LARGE SCALE GENOMIC DNA]</scope>
    <source>
        <strain evidence="2 3">LMG 2657</strain>
    </source>
</reference>
<keyword evidence="3" id="KW-1185">Reference proteome</keyword>
<dbReference type="STRING" id="55209.HA50_17795"/>
<name>A0A1X1EYK2_PANCY</name>
<dbReference type="AlphaFoldDB" id="A0A1X1EYK2"/>
<dbReference type="RefSeq" id="WP_084876932.1">
    <property type="nucleotide sequence ID" value="NZ_JAGGMY010000001.1"/>
</dbReference>
<dbReference type="InterPro" id="IPR015947">
    <property type="entry name" value="PUA-like_sf"/>
</dbReference>